<keyword evidence="7" id="KW-0597">Phosphoprotein</keyword>
<dbReference type="GO" id="GO:0046928">
    <property type="term" value="P:regulation of neurotransmitter secretion"/>
    <property type="evidence" value="ECO:0007669"/>
    <property type="project" value="Ensembl"/>
</dbReference>
<reference evidence="13" key="2">
    <citation type="submission" date="2025-08" db="UniProtKB">
        <authorList>
            <consortium name="Ensembl"/>
        </authorList>
    </citation>
    <scope>IDENTIFICATION</scope>
    <source>
        <strain evidence="13">broiler</strain>
    </source>
</reference>
<dbReference type="GO" id="GO:0005813">
    <property type="term" value="C:centrosome"/>
    <property type="evidence" value="ECO:0007669"/>
    <property type="project" value="UniProtKB-SubCell"/>
</dbReference>
<evidence type="ECO:0000256" key="1">
    <source>
        <dbReference type="ARBA" id="ARBA00004186"/>
    </source>
</evidence>
<dbReference type="InterPro" id="IPR002462">
    <property type="entry name" value="Synuclein_gamma"/>
</dbReference>
<evidence type="ECO:0000256" key="5">
    <source>
        <dbReference type="ARBA" id="ARBA00019266"/>
    </source>
</evidence>
<comment type="subunit">
    <text evidence="10">May be a centrosome-associated protein. Interacts with MYOC; affects its secretion and its aggregation.</text>
</comment>
<dbReference type="GeneTree" id="ENSGT00950000183175"/>
<evidence type="ECO:0000313" key="14">
    <source>
        <dbReference type="Proteomes" id="UP000000539"/>
    </source>
</evidence>
<keyword evidence="6" id="KW-0963">Cytoplasm</keyword>
<evidence type="ECO:0000256" key="7">
    <source>
        <dbReference type="ARBA" id="ARBA00022553"/>
    </source>
</evidence>
<evidence type="ECO:0000256" key="8">
    <source>
        <dbReference type="ARBA" id="ARBA00022737"/>
    </source>
</evidence>
<dbReference type="Gene3D" id="1.10.287.700">
    <property type="entry name" value="Helix hairpin bin"/>
    <property type="match status" value="1"/>
</dbReference>
<evidence type="ECO:0000256" key="9">
    <source>
        <dbReference type="ARBA" id="ARBA00023212"/>
    </source>
</evidence>
<dbReference type="GO" id="GO:0014059">
    <property type="term" value="P:regulation of dopamine secretion"/>
    <property type="evidence" value="ECO:0007669"/>
    <property type="project" value="Ensembl"/>
</dbReference>
<comment type="subcellular location">
    <subcellularLocation>
        <location evidence="2">Cytoplasm</location>
        <location evidence="2">Cytoskeleton</location>
        <location evidence="2">Microtubule organizing center</location>
        <location evidence="2">Centrosome</location>
    </subcellularLocation>
    <subcellularLocation>
        <location evidence="1">Cytoplasm</location>
        <location evidence="1">Cytoskeleton</location>
        <location evidence="1">Spindle</location>
    </subcellularLocation>
    <subcellularLocation>
        <location evidence="3">Cytoplasm</location>
        <location evidence="3">Perinuclear region</location>
    </subcellularLocation>
</comment>
<evidence type="ECO:0000313" key="13">
    <source>
        <dbReference type="Ensembl" id="ENSGALP00010014247.1"/>
    </source>
</evidence>
<gene>
    <name evidence="13" type="primary">SNCG</name>
</gene>
<dbReference type="GO" id="GO:0008344">
    <property type="term" value="P:adult locomotory behavior"/>
    <property type="evidence" value="ECO:0007669"/>
    <property type="project" value="Ensembl"/>
</dbReference>
<dbReference type="PRINTS" id="PR01214">
    <property type="entry name" value="GSYNUCLEIN"/>
</dbReference>
<accession>A0A8V0Y9G8</accession>
<name>A0A8V0Y9G8_CHICK</name>
<evidence type="ECO:0000256" key="6">
    <source>
        <dbReference type="ARBA" id="ARBA00022490"/>
    </source>
</evidence>
<dbReference type="GO" id="GO:0048471">
    <property type="term" value="C:perinuclear region of cytoplasm"/>
    <property type="evidence" value="ECO:0007669"/>
    <property type="project" value="UniProtKB-SubCell"/>
</dbReference>
<dbReference type="GO" id="GO:0005819">
    <property type="term" value="C:spindle"/>
    <property type="evidence" value="ECO:0007669"/>
    <property type="project" value="UniProtKB-SubCell"/>
</dbReference>
<dbReference type="FunCoup" id="A0A8V0Y9G8">
    <property type="interactions" value="1330"/>
</dbReference>
<reference evidence="13" key="3">
    <citation type="submission" date="2025-09" db="UniProtKB">
        <authorList>
            <consortium name="Ensembl"/>
        </authorList>
    </citation>
    <scope>IDENTIFICATION</scope>
    <source>
        <strain evidence="13">broiler</strain>
    </source>
</reference>
<evidence type="ECO:0000256" key="3">
    <source>
        <dbReference type="ARBA" id="ARBA00004556"/>
    </source>
</evidence>
<dbReference type="AlphaFoldDB" id="A0A8V0Y9G8"/>
<evidence type="ECO:0007829" key="15">
    <source>
        <dbReference type="PeptideAtlas" id="A0A8V0Y9G8"/>
    </source>
</evidence>
<proteinExistence type="evidence at protein level"/>
<dbReference type="SUPFAM" id="SSF118375">
    <property type="entry name" value="Synuclein"/>
    <property type="match status" value="1"/>
</dbReference>
<dbReference type="GO" id="GO:0043025">
    <property type="term" value="C:neuronal cell body"/>
    <property type="evidence" value="ECO:0000318"/>
    <property type="project" value="GO_Central"/>
</dbReference>
<protein>
    <recommendedName>
        <fullName evidence="5 12">Gamma-synuclein</fullName>
    </recommendedName>
</protein>
<dbReference type="PANTHER" id="PTHR13820:SF10">
    <property type="entry name" value="GAMMA-SYNUCLEIN"/>
    <property type="match status" value="1"/>
</dbReference>
<keyword evidence="9" id="KW-0206">Cytoskeleton</keyword>
<dbReference type="GO" id="GO:0009306">
    <property type="term" value="P:protein secretion"/>
    <property type="evidence" value="ECO:0007669"/>
    <property type="project" value="Ensembl"/>
</dbReference>
<dbReference type="GO" id="GO:0005829">
    <property type="term" value="C:cytosol"/>
    <property type="evidence" value="ECO:0007669"/>
    <property type="project" value="Ensembl"/>
</dbReference>
<evidence type="ECO:0000256" key="12">
    <source>
        <dbReference type="RuleBase" id="RU361225"/>
    </source>
</evidence>
<dbReference type="Pfam" id="PF01387">
    <property type="entry name" value="Synuclein"/>
    <property type="match status" value="1"/>
</dbReference>
<dbReference type="OrthoDB" id="9942391at2759"/>
<dbReference type="GO" id="GO:1903136">
    <property type="term" value="F:cuprous ion binding"/>
    <property type="evidence" value="ECO:0000318"/>
    <property type="project" value="GO_Central"/>
</dbReference>
<dbReference type="InterPro" id="IPR001058">
    <property type="entry name" value="Synuclein"/>
</dbReference>
<reference evidence="13" key="1">
    <citation type="submission" date="2020-11" db="EMBL/GenBank/DDBJ databases">
        <title>Gallus gallus (Chicken) genome, bGalGal1, GRCg7b, maternal haplotype autosomes + Z &amp; W.</title>
        <authorList>
            <person name="Warren W."/>
            <person name="Formenti G."/>
            <person name="Fedrigo O."/>
            <person name="Haase B."/>
            <person name="Mountcastle J."/>
            <person name="Balacco J."/>
            <person name="Tracey A."/>
            <person name="Schneider V."/>
            <person name="Okimoto R."/>
            <person name="Cheng H."/>
            <person name="Hawken R."/>
            <person name="Howe K."/>
            <person name="Jarvis E.D."/>
        </authorList>
    </citation>
    <scope>NUCLEOTIDE SEQUENCE [LARGE SCALE GENOMIC DNA]</scope>
    <source>
        <strain evidence="13">Broiler</strain>
    </source>
</reference>
<dbReference type="FunFam" id="1.10.287.700:FF:000002">
    <property type="entry name" value="Gamma-synuclein"/>
    <property type="match status" value="1"/>
</dbReference>
<evidence type="ECO:0000256" key="11">
    <source>
        <dbReference type="ARBA" id="ARBA00045236"/>
    </source>
</evidence>
<dbReference type="GO" id="GO:0050808">
    <property type="term" value="P:synapse organization"/>
    <property type="evidence" value="ECO:0000318"/>
    <property type="project" value="GO_Central"/>
</dbReference>
<sequence>MDVFKKGFSIAKEGVVAAAEKTKQGVTEAAEKTKEGVMYVGTKTKEGVVQSVTSVAEKTKEQANVVGEAVVASVNTVANKTVEGAETIVATTGVVKKALPCDPRVAPINLCSSATAQTLPWCVPPAHHPSCRCPPVPAVLAWVGAREKVVSRRTPQHRLTPLHPVIVLVPAAAAQESPQGAR</sequence>
<keyword evidence="8" id="KW-0677">Repeat</keyword>
<evidence type="ECO:0000256" key="2">
    <source>
        <dbReference type="ARBA" id="ARBA00004300"/>
    </source>
</evidence>
<dbReference type="PANTHER" id="PTHR13820">
    <property type="entry name" value="SYNUCLEIN"/>
    <property type="match status" value="1"/>
</dbReference>
<keyword evidence="14" id="KW-1185">Reference proteome</keyword>
<dbReference type="Ensembl" id="ENSGALT00010025093.1">
    <property type="protein sequence ID" value="ENSGALP00010014247.1"/>
    <property type="gene ID" value="ENSGALG00010010521.1"/>
</dbReference>
<evidence type="ECO:0000256" key="4">
    <source>
        <dbReference type="ARBA" id="ARBA00009147"/>
    </source>
</evidence>
<organism evidence="13 14">
    <name type="scientific">Gallus gallus</name>
    <name type="common">Chicken</name>
    <dbReference type="NCBI Taxonomy" id="9031"/>
    <lineage>
        <taxon>Eukaryota</taxon>
        <taxon>Metazoa</taxon>
        <taxon>Chordata</taxon>
        <taxon>Craniata</taxon>
        <taxon>Vertebrata</taxon>
        <taxon>Euteleostomi</taxon>
        <taxon>Archelosauria</taxon>
        <taxon>Archosauria</taxon>
        <taxon>Dinosauria</taxon>
        <taxon>Saurischia</taxon>
        <taxon>Theropoda</taxon>
        <taxon>Coelurosauria</taxon>
        <taxon>Aves</taxon>
        <taxon>Neognathae</taxon>
        <taxon>Galloanserae</taxon>
        <taxon>Galliformes</taxon>
        <taxon>Phasianidae</taxon>
        <taxon>Phasianinae</taxon>
        <taxon>Gallus</taxon>
    </lineage>
</organism>
<dbReference type="PRINTS" id="PR01211">
    <property type="entry name" value="SYNUCLEIN"/>
</dbReference>
<dbReference type="GO" id="GO:0048488">
    <property type="term" value="P:synaptic vesicle endocytosis"/>
    <property type="evidence" value="ECO:0000318"/>
    <property type="project" value="GO_Central"/>
</dbReference>
<dbReference type="GO" id="GO:0005794">
    <property type="term" value="C:Golgi apparatus"/>
    <property type="evidence" value="ECO:0007669"/>
    <property type="project" value="Ensembl"/>
</dbReference>
<dbReference type="GO" id="GO:0007268">
    <property type="term" value="P:chemical synaptic transmission"/>
    <property type="evidence" value="ECO:0000318"/>
    <property type="project" value="GO_Central"/>
</dbReference>
<comment type="similarity">
    <text evidence="4 12">Belongs to the synuclein family.</text>
</comment>
<dbReference type="GO" id="GO:0005737">
    <property type="term" value="C:cytoplasm"/>
    <property type="evidence" value="ECO:0000318"/>
    <property type="project" value="GO_Central"/>
</dbReference>
<comment type="function">
    <text evidence="11">Plays a role in neurofilament network integrity. May be involved in modulating axonal architecture during development and in the adult. In vitro, increases the susceptibility of neurofilament-H to calcium-dependent proteases. May also function in modulating the keratin network in skin. Activates the MAPK and Elk-1 signal transduction pathway.</text>
</comment>
<keyword evidence="15" id="KW-1267">Proteomics identification</keyword>
<evidence type="ECO:0000256" key="10">
    <source>
        <dbReference type="ARBA" id="ARBA00026036"/>
    </source>
</evidence>
<dbReference type="Proteomes" id="UP000000539">
    <property type="component" value="Chromosome 6"/>
</dbReference>
<dbReference type="GO" id="GO:0043679">
    <property type="term" value="C:axon terminus"/>
    <property type="evidence" value="ECO:0000318"/>
    <property type="project" value="GO_Central"/>
</dbReference>